<reference evidence="1 2" key="1">
    <citation type="submission" date="2018-09" db="EMBL/GenBank/DDBJ databases">
        <title>Genomic investigation of the strawberry pathogen Phytophthora fragariae indicates pathogenicity is determined by transcriptional variation in three key races.</title>
        <authorList>
            <person name="Adams T.M."/>
            <person name="Armitage A.D."/>
            <person name="Sobczyk M.K."/>
            <person name="Bates H.J."/>
            <person name="Dunwell J.M."/>
            <person name="Nellist C.F."/>
            <person name="Harrison R.J."/>
        </authorList>
    </citation>
    <scope>NUCLEOTIDE SEQUENCE [LARGE SCALE GENOMIC DNA]</scope>
    <source>
        <strain evidence="1 2">NOV-77</strain>
    </source>
</reference>
<comment type="caution">
    <text evidence="1">The sequence shown here is derived from an EMBL/GenBank/DDBJ whole genome shotgun (WGS) entry which is preliminary data.</text>
</comment>
<gene>
    <name evidence="1" type="ORF">PF008_g6240</name>
</gene>
<sequence>MTCATCATLMDLAHADWSKTDRRLTNRAAEPSLWLPFKGPLSQANTNKMCKTAFRTV</sequence>
<name>A0A6G0S7N1_9STRA</name>
<evidence type="ECO:0000313" key="1">
    <source>
        <dbReference type="EMBL" id="KAE9350847.1"/>
    </source>
</evidence>
<proteinExistence type="predicted"/>
<evidence type="ECO:0000313" key="2">
    <source>
        <dbReference type="Proteomes" id="UP000486351"/>
    </source>
</evidence>
<dbReference type="AlphaFoldDB" id="A0A6G0S7N1"/>
<accession>A0A6G0S7N1</accession>
<dbReference type="EMBL" id="QXFY01000242">
    <property type="protein sequence ID" value="KAE9350847.1"/>
    <property type="molecule type" value="Genomic_DNA"/>
</dbReference>
<dbReference type="Proteomes" id="UP000486351">
    <property type="component" value="Unassembled WGS sequence"/>
</dbReference>
<protein>
    <submittedName>
        <fullName evidence="1">Uncharacterized protein</fullName>
    </submittedName>
</protein>
<organism evidence="1 2">
    <name type="scientific">Phytophthora fragariae</name>
    <dbReference type="NCBI Taxonomy" id="53985"/>
    <lineage>
        <taxon>Eukaryota</taxon>
        <taxon>Sar</taxon>
        <taxon>Stramenopiles</taxon>
        <taxon>Oomycota</taxon>
        <taxon>Peronosporomycetes</taxon>
        <taxon>Peronosporales</taxon>
        <taxon>Peronosporaceae</taxon>
        <taxon>Phytophthora</taxon>
    </lineage>
</organism>